<keyword evidence="6" id="KW-0808">Transferase</keyword>
<dbReference type="PANTHER" id="PTHR34220:SF7">
    <property type="entry name" value="SENSOR HISTIDINE KINASE YPDA"/>
    <property type="match status" value="1"/>
</dbReference>
<evidence type="ECO:0000313" key="16">
    <source>
        <dbReference type="EMBL" id="TVY03017.1"/>
    </source>
</evidence>
<gene>
    <name evidence="16" type="ORF">FPZ45_03760</name>
</gene>
<dbReference type="Gene3D" id="3.30.450.20">
    <property type="entry name" value="PAS domain"/>
    <property type="match status" value="1"/>
</dbReference>
<evidence type="ECO:0000256" key="8">
    <source>
        <dbReference type="ARBA" id="ARBA00022777"/>
    </source>
</evidence>
<dbReference type="InterPro" id="IPR050640">
    <property type="entry name" value="Bact_2-comp_sensor_kinase"/>
</dbReference>
<keyword evidence="10" id="KW-0902">Two-component regulatory system</keyword>
<evidence type="ECO:0000256" key="2">
    <source>
        <dbReference type="ARBA" id="ARBA00004651"/>
    </source>
</evidence>
<evidence type="ECO:0000259" key="15">
    <source>
        <dbReference type="PROSITE" id="PS50885"/>
    </source>
</evidence>
<evidence type="ECO:0000259" key="14">
    <source>
        <dbReference type="PROSITE" id="PS50109"/>
    </source>
</evidence>
<dbReference type="Gene3D" id="6.10.340.10">
    <property type="match status" value="1"/>
</dbReference>
<proteinExistence type="predicted"/>
<feature type="domain" description="Histidine kinase" evidence="14">
    <location>
        <begin position="471"/>
        <end position="590"/>
    </location>
</feature>
<evidence type="ECO:0000256" key="10">
    <source>
        <dbReference type="ARBA" id="ARBA00023012"/>
    </source>
</evidence>
<evidence type="ECO:0000256" key="3">
    <source>
        <dbReference type="ARBA" id="ARBA00012438"/>
    </source>
</evidence>
<dbReference type="AlphaFoldDB" id="A0A559JT26"/>
<dbReference type="GO" id="GO:0005524">
    <property type="term" value="F:ATP binding"/>
    <property type="evidence" value="ECO:0007669"/>
    <property type="project" value="UniProtKB-KW"/>
</dbReference>
<accession>A0A559JT26</accession>
<dbReference type="Pfam" id="PF06580">
    <property type="entry name" value="His_kinase"/>
    <property type="match status" value="1"/>
</dbReference>
<dbReference type="InterPro" id="IPR003594">
    <property type="entry name" value="HATPase_dom"/>
</dbReference>
<dbReference type="Proteomes" id="UP000316330">
    <property type="component" value="Unassembled WGS sequence"/>
</dbReference>
<keyword evidence="9" id="KW-0067">ATP-binding</keyword>
<feature type="coiled-coil region" evidence="12">
    <location>
        <begin position="352"/>
        <end position="384"/>
    </location>
</feature>
<organism evidence="16 17">
    <name type="scientific">Cohnella terricola</name>
    <dbReference type="NCBI Taxonomy" id="1289167"/>
    <lineage>
        <taxon>Bacteria</taxon>
        <taxon>Bacillati</taxon>
        <taxon>Bacillota</taxon>
        <taxon>Bacilli</taxon>
        <taxon>Bacillales</taxon>
        <taxon>Paenibacillaceae</taxon>
        <taxon>Cohnella</taxon>
    </lineage>
</organism>
<keyword evidence="8 16" id="KW-0418">Kinase</keyword>
<dbReference type="GO" id="GO:0000155">
    <property type="term" value="F:phosphorelay sensor kinase activity"/>
    <property type="evidence" value="ECO:0007669"/>
    <property type="project" value="InterPro"/>
</dbReference>
<comment type="subcellular location">
    <subcellularLocation>
        <location evidence="2">Cell membrane</location>
        <topology evidence="2">Multi-pass membrane protein</topology>
    </subcellularLocation>
</comment>
<dbReference type="PANTHER" id="PTHR34220">
    <property type="entry name" value="SENSOR HISTIDINE KINASE YPDA"/>
    <property type="match status" value="1"/>
</dbReference>
<keyword evidence="17" id="KW-1185">Reference proteome</keyword>
<evidence type="ECO:0000256" key="13">
    <source>
        <dbReference type="SAM" id="Phobius"/>
    </source>
</evidence>
<protein>
    <recommendedName>
        <fullName evidence="3">histidine kinase</fullName>
        <ecNumber evidence="3">2.7.13.3</ecNumber>
    </recommendedName>
</protein>
<keyword evidence="12" id="KW-0175">Coiled coil</keyword>
<dbReference type="CDD" id="cd12912">
    <property type="entry name" value="PDC2_MCP_like"/>
    <property type="match status" value="1"/>
</dbReference>
<evidence type="ECO:0000256" key="9">
    <source>
        <dbReference type="ARBA" id="ARBA00022840"/>
    </source>
</evidence>
<dbReference type="GO" id="GO:0005886">
    <property type="term" value="C:plasma membrane"/>
    <property type="evidence" value="ECO:0007669"/>
    <property type="project" value="UniProtKB-SubCell"/>
</dbReference>
<dbReference type="PROSITE" id="PS50109">
    <property type="entry name" value="HIS_KIN"/>
    <property type="match status" value="1"/>
</dbReference>
<comment type="caution">
    <text evidence="16">The sequence shown here is derived from an EMBL/GenBank/DDBJ whole genome shotgun (WGS) entry which is preliminary data.</text>
</comment>
<dbReference type="SMART" id="SM00387">
    <property type="entry name" value="HATPase_c"/>
    <property type="match status" value="1"/>
</dbReference>
<evidence type="ECO:0000256" key="7">
    <source>
        <dbReference type="ARBA" id="ARBA00022741"/>
    </source>
</evidence>
<dbReference type="InterPro" id="IPR036890">
    <property type="entry name" value="HATPase_C_sf"/>
</dbReference>
<keyword evidence="5" id="KW-0597">Phosphoprotein</keyword>
<name>A0A559JT26_9BACL</name>
<dbReference type="Gene3D" id="3.30.565.10">
    <property type="entry name" value="Histidine kinase-like ATPase, C-terminal domain"/>
    <property type="match status" value="1"/>
</dbReference>
<dbReference type="PROSITE" id="PS50885">
    <property type="entry name" value="HAMP"/>
    <property type="match status" value="1"/>
</dbReference>
<dbReference type="InterPro" id="IPR003660">
    <property type="entry name" value="HAMP_dom"/>
</dbReference>
<evidence type="ECO:0000256" key="12">
    <source>
        <dbReference type="SAM" id="Coils"/>
    </source>
</evidence>
<evidence type="ECO:0000256" key="1">
    <source>
        <dbReference type="ARBA" id="ARBA00000085"/>
    </source>
</evidence>
<dbReference type="InterPro" id="IPR010559">
    <property type="entry name" value="Sig_transdc_His_kin_internal"/>
</dbReference>
<evidence type="ECO:0000256" key="5">
    <source>
        <dbReference type="ARBA" id="ARBA00022553"/>
    </source>
</evidence>
<dbReference type="OrthoDB" id="9776552at2"/>
<keyword evidence="7" id="KW-0547">Nucleotide-binding</keyword>
<evidence type="ECO:0000313" key="17">
    <source>
        <dbReference type="Proteomes" id="UP000316330"/>
    </source>
</evidence>
<feature type="domain" description="HAMP" evidence="15">
    <location>
        <begin position="312"/>
        <end position="364"/>
    </location>
</feature>
<feature type="transmembrane region" description="Helical" evidence="13">
    <location>
        <begin position="287"/>
        <end position="311"/>
    </location>
</feature>
<reference evidence="16 17" key="1">
    <citation type="submission" date="2019-07" db="EMBL/GenBank/DDBJ databases">
        <authorList>
            <person name="Kim J."/>
        </authorList>
    </citation>
    <scope>NUCLEOTIDE SEQUENCE [LARGE SCALE GENOMIC DNA]</scope>
    <source>
        <strain evidence="16 17">G13</strain>
    </source>
</reference>
<evidence type="ECO:0000256" key="11">
    <source>
        <dbReference type="ARBA" id="ARBA00023136"/>
    </source>
</evidence>
<dbReference type="EC" id="2.7.13.3" evidence="3"/>
<keyword evidence="13" id="KW-0812">Transmembrane</keyword>
<dbReference type="SUPFAM" id="SSF55874">
    <property type="entry name" value="ATPase domain of HSP90 chaperone/DNA topoisomerase II/histidine kinase"/>
    <property type="match status" value="1"/>
</dbReference>
<keyword evidence="4" id="KW-1003">Cell membrane</keyword>
<comment type="catalytic activity">
    <reaction evidence="1">
        <text>ATP + protein L-histidine = ADP + protein N-phospho-L-histidine.</text>
        <dbReference type="EC" id="2.7.13.3"/>
    </reaction>
</comment>
<evidence type="ECO:0000256" key="6">
    <source>
        <dbReference type="ARBA" id="ARBA00022679"/>
    </source>
</evidence>
<keyword evidence="11 13" id="KW-0472">Membrane</keyword>
<dbReference type="InterPro" id="IPR005467">
    <property type="entry name" value="His_kinase_dom"/>
</dbReference>
<sequence length="593" mass="67515">MRRWLANSLKRKLTLLLLFAILLPLLFAGVVSYQMAASVTEEKAKQSGMNTLNQIKDKIEFVVQDVENMSIFLIGEKDIQLYLNNEREDIARYSLIIGTLTNLAFSKKYISNITIKPKNGNPELSNSTILQSGLPPLLEKIKMDYRKTPKRWTSLYENQTTEGLKRVISLVRPVRNFYNFKEMGWISVSLDQKEIERFIDAAGWEKSGYVLLLDKDGTIISGGDPSWLTQPLSAIFPDMEKLEGTNGVLKYGSGKEQKTILYNTIPSLGWELVGFIPTQVYRAQNNYVLTVTAFATGIALLLAVGLMLYFIQWVTTPLTKLTRSLKELNLDEKIPTYTIKSADEIGLLVRSYNKLGEKIDRLKTQVQLNEAKKKEADIQALQAQINPHFLYNTLSSIHWIALMNKDRQIAEMVGALSDFMRFSLNKGEEYCQVRQEISHAQNYAYIQSIRFPDQFTMEFFVDPDMMPMPMLKLLLQPLIENSLIHGIQKKKEKGQVFVHGELQGSEMKFVVEDTGIGIEEGRLREIRRQLLSAVDSEPQALDRNVPKSGSYGLLNVHRRLKLHYGNDSGLTIDSEAGKGTRISFTIPLREERP</sequence>
<dbReference type="RefSeq" id="WP_144698595.1">
    <property type="nucleotide sequence ID" value="NZ_VNJJ01000002.1"/>
</dbReference>
<dbReference type="Pfam" id="PF02518">
    <property type="entry name" value="HATPase_c"/>
    <property type="match status" value="1"/>
</dbReference>
<dbReference type="EMBL" id="VNJJ01000002">
    <property type="protein sequence ID" value="TVY03017.1"/>
    <property type="molecule type" value="Genomic_DNA"/>
</dbReference>
<keyword evidence="13" id="KW-1133">Transmembrane helix</keyword>
<evidence type="ECO:0000256" key="4">
    <source>
        <dbReference type="ARBA" id="ARBA00022475"/>
    </source>
</evidence>